<dbReference type="Gene3D" id="1.10.30.50">
    <property type="match status" value="1"/>
</dbReference>
<dbReference type="Proteomes" id="UP001520878">
    <property type="component" value="Unassembled WGS sequence"/>
</dbReference>
<sequence length="150" mass="17727">MSKVKVIFRMKDSEYTRSYQSPRVAFREVYKYLEGADSDPFRMAMYCDPDDLPRTFHKAIDVPYNPLKKKTKAGFYNSQAWRKLRMEALDFYGRRCVACGASARYGADLHVDHIKPRSKYPDLELELDNLQILCENCNRGKMADYEEDWR</sequence>
<keyword evidence="3" id="KW-1185">Reference proteome</keyword>
<feature type="domain" description="HNH nuclease" evidence="1">
    <location>
        <begin position="83"/>
        <end position="139"/>
    </location>
</feature>
<gene>
    <name evidence="2" type="ORF">LJ739_09755</name>
</gene>
<keyword evidence="2" id="KW-0255">Endonuclease</keyword>
<dbReference type="Pfam" id="PF01844">
    <property type="entry name" value="HNH"/>
    <property type="match status" value="1"/>
</dbReference>
<organism evidence="2 3">
    <name type="scientific">Fluctibacter halophilus</name>
    <dbReference type="NCBI Taxonomy" id="226011"/>
    <lineage>
        <taxon>Bacteria</taxon>
        <taxon>Pseudomonadati</taxon>
        <taxon>Pseudomonadota</taxon>
        <taxon>Gammaproteobacteria</taxon>
        <taxon>Alteromonadales</taxon>
        <taxon>Alteromonadaceae</taxon>
        <taxon>Fluctibacter</taxon>
    </lineage>
</organism>
<name>A0ABS8G9Y2_9ALTE</name>
<dbReference type="InterPro" id="IPR002711">
    <property type="entry name" value="HNH"/>
</dbReference>
<keyword evidence="2" id="KW-0540">Nuclease</keyword>
<dbReference type="RefSeq" id="WP_229159942.1">
    <property type="nucleotide sequence ID" value="NZ_JAJEWP010000002.1"/>
</dbReference>
<proteinExistence type="predicted"/>
<dbReference type="CDD" id="cd00085">
    <property type="entry name" value="HNHc"/>
    <property type="match status" value="1"/>
</dbReference>
<dbReference type="GO" id="GO:0004519">
    <property type="term" value="F:endonuclease activity"/>
    <property type="evidence" value="ECO:0007669"/>
    <property type="project" value="UniProtKB-KW"/>
</dbReference>
<dbReference type="EMBL" id="JAJEWP010000002">
    <property type="protein sequence ID" value="MCC2616524.1"/>
    <property type="molecule type" value="Genomic_DNA"/>
</dbReference>
<dbReference type="InterPro" id="IPR003615">
    <property type="entry name" value="HNH_nuc"/>
</dbReference>
<accession>A0ABS8G9Y2</accession>
<protein>
    <submittedName>
        <fullName evidence="2">HNH endonuclease</fullName>
    </submittedName>
</protein>
<evidence type="ECO:0000313" key="3">
    <source>
        <dbReference type="Proteomes" id="UP001520878"/>
    </source>
</evidence>
<keyword evidence="2" id="KW-0378">Hydrolase</keyword>
<reference evidence="2 3" key="1">
    <citation type="submission" date="2021-10" db="EMBL/GenBank/DDBJ databases">
        <title>Draft genome of Aestuariibacter halophilus JC2043.</title>
        <authorList>
            <person name="Emsley S.A."/>
            <person name="Pfannmuller K.M."/>
            <person name="Ushijima B."/>
            <person name="Saw J.H."/>
            <person name="Videau P."/>
        </authorList>
    </citation>
    <scope>NUCLEOTIDE SEQUENCE [LARGE SCALE GENOMIC DNA]</scope>
    <source>
        <strain evidence="2 3">JC2043</strain>
    </source>
</reference>
<comment type="caution">
    <text evidence="2">The sequence shown here is derived from an EMBL/GenBank/DDBJ whole genome shotgun (WGS) entry which is preliminary data.</text>
</comment>
<dbReference type="SMART" id="SM00507">
    <property type="entry name" value="HNHc"/>
    <property type="match status" value="1"/>
</dbReference>
<evidence type="ECO:0000313" key="2">
    <source>
        <dbReference type="EMBL" id="MCC2616524.1"/>
    </source>
</evidence>
<evidence type="ECO:0000259" key="1">
    <source>
        <dbReference type="SMART" id="SM00507"/>
    </source>
</evidence>